<name>A0A8H6MI56_9PEZI</name>
<protein>
    <submittedName>
        <fullName evidence="2">Uncharacterized protein</fullName>
    </submittedName>
</protein>
<feature type="non-terminal residue" evidence="2">
    <location>
        <position position="519"/>
    </location>
</feature>
<keyword evidence="3" id="KW-1185">Reference proteome</keyword>
<dbReference type="AlphaFoldDB" id="A0A8H6MI56"/>
<organism evidence="2 3">
    <name type="scientific">Colletotrichum musicola</name>
    <dbReference type="NCBI Taxonomy" id="2175873"/>
    <lineage>
        <taxon>Eukaryota</taxon>
        <taxon>Fungi</taxon>
        <taxon>Dikarya</taxon>
        <taxon>Ascomycota</taxon>
        <taxon>Pezizomycotina</taxon>
        <taxon>Sordariomycetes</taxon>
        <taxon>Hypocreomycetidae</taxon>
        <taxon>Glomerellales</taxon>
        <taxon>Glomerellaceae</taxon>
        <taxon>Colletotrichum</taxon>
        <taxon>Colletotrichum orchidearum species complex</taxon>
    </lineage>
</organism>
<proteinExistence type="predicted"/>
<evidence type="ECO:0000313" key="2">
    <source>
        <dbReference type="EMBL" id="KAF6783474.1"/>
    </source>
</evidence>
<gene>
    <name evidence="2" type="ORF">CMUS01_16674</name>
</gene>
<feature type="non-terminal residue" evidence="2">
    <location>
        <position position="1"/>
    </location>
</feature>
<comment type="caution">
    <text evidence="2">The sequence shown here is derived from an EMBL/GenBank/DDBJ whole genome shotgun (WGS) entry which is preliminary data.</text>
</comment>
<sequence>RVEYYNNNDDDDGHYGIGSTSGDGDGALESAITNGHAWPTLAQADRVRLKALWVAYDQFSLFLKGRRAAHVSFAPFYLKSSSPSLRGSPAGRDLLRTMADDLNDSFIRYILVKERFTHPGTKLRDICAYLPVAEDLSRFWRPIDPAAFRWMWMPNKQDWNCWQVKNNNEWTVDDTVRLIPQLREAQRDLNHAKAEDLRRLASLYELFPTYLTTPYAPPIPRLVPYDWCFQLFNTALQQPEMSEMRKATETLGMEQAEERGRTTETGNESDFQADLQKARDGMDSIYTSGLPRTSIKDGYKRQQLHDLNGLCLPSPVEELDWLESFMRCVEWMETQFPDLASELKAASIKDWYSPNDRELLQEADFQRFINSYTYLVVQQLKADLKASRNGTGKLPSLVALYLPPFSSPRAREIAGGMWPQADLRSGVRQMMYEEMVKTIKGSQFINVSSCEGIFESQLDSPAKAGKHVHTNMSKAGVNMITETEAATAWKQRKVAMNTVDPGYMSSAPEFDMAHGGERP</sequence>
<dbReference type="OrthoDB" id="191139at2759"/>
<reference evidence="2" key="1">
    <citation type="journal article" date="2020" name="Phytopathology">
        <title>Genome Sequence Resources of Colletotrichum truncatum, C. plurivorum, C. musicola, and C. sojae: Four Species Pathogenic to Soybean (Glycine max).</title>
        <authorList>
            <person name="Rogerio F."/>
            <person name="Boufleur T.R."/>
            <person name="Ciampi-Guillardi M."/>
            <person name="Sukno S.A."/>
            <person name="Thon M.R."/>
            <person name="Massola Junior N.S."/>
            <person name="Baroncelli R."/>
        </authorList>
    </citation>
    <scope>NUCLEOTIDE SEQUENCE</scope>
    <source>
        <strain evidence="2">LFN0074</strain>
    </source>
</reference>
<evidence type="ECO:0000256" key="1">
    <source>
        <dbReference type="SAM" id="MobiDB-lite"/>
    </source>
</evidence>
<feature type="region of interest" description="Disordered" evidence="1">
    <location>
        <begin position="1"/>
        <end position="20"/>
    </location>
</feature>
<dbReference type="EMBL" id="WIGM01002136">
    <property type="protein sequence ID" value="KAF6783474.1"/>
    <property type="molecule type" value="Genomic_DNA"/>
</dbReference>
<dbReference type="Gene3D" id="3.40.50.720">
    <property type="entry name" value="NAD(P)-binding Rossmann-like Domain"/>
    <property type="match status" value="1"/>
</dbReference>
<evidence type="ECO:0000313" key="3">
    <source>
        <dbReference type="Proteomes" id="UP000639643"/>
    </source>
</evidence>
<accession>A0A8H6MI56</accession>
<dbReference type="Proteomes" id="UP000639643">
    <property type="component" value="Unassembled WGS sequence"/>
</dbReference>